<organism evidence="2 3">
    <name type="scientific">Prorocentrum cordatum</name>
    <dbReference type="NCBI Taxonomy" id="2364126"/>
    <lineage>
        <taxon>Eukaryota</taxon>
        <taxon>Sar</taxon>
        <taxon>Alveolata</taxon>
        <taxon>Dinophyceae</taxon>
        <taxon>Prorocentrales</taxon>
        <taxon>Prorocentraceae</taxon>
        <taxon>Prorocentrum</taxon>
    </lineage>
</organism>
<gene>
    <name evidence="2" type="ORF">PCOR1329_LOCUS38424</name>
</gene>
<sequence>MNCMEPIAPRKETIDTASMCAASQRKLKIGQATGVLAAAICYLLLRLRPRRLCAGSGRTRSPSRPRSPPPCGRPGRSTAGRRRPPLGVLTPRPPGAGPRLRA</sequence>
<proteinExistence type="predicted"/>
<name>A0ABN9TET8_9DINO</name>
<comment type="caution">
    <text evidence="2">The sequence shown here is derived from an EMBL/GenBank/DDBJ whole genome shotgun (WGS) entry which is preliminary data.</text>
</comment>
<keyword evidence="3" id="KW-1185">Reference proteome</keyword>
<dbReference type="EMBL" id="CAUYUJ010014652">
    <property type="protein sequence ID" value="CAK0844293.1"/>
    <property type="molecule type" value="Genomic_DNA"/>
</dbReference>
<accession>A0ABN9TET8</accession>
<evidence type="ECO:0000313" key="2">
    <source>
        <dbReference type="EMBL" id="CAK0844293.1"/>
    </source>
</evidence>
<feature type="region of interest" description="Disordered" evidence="1">
    <location>
        <begin position="53"/>
        <end position="102"/>
    </location>
</feature>
<dbReference type="Proteomes" id="UP001189429">
    <property type="component" value="Unassembled WGS sequence"/>
</dbReference>
<protein>
    <submittedName>
        <fullName evidence="2">Uncharacterized protein</fullName>
    </submittedName>
</protein>
<evidence type="ECO:0000256" key="1">
    <source>
        <dbReference type="SAM" id="MobiDB-lite"/>
    </source>
</evidence>
<feature type="compositionally biased region" description="Low complexity" evidence="1">
    <location>
        <begin position="55"/>
        <end position="64"/>
    </location>
</feature>
<evidence type="ECO:0000313" key="3">
    <source>
        <dbReference type="Proteomes" id="UP001189429"/>
    </source>
</evidence>
<reference evidence="2" key="1">
    <citation type="submission" date="2023-10" db="EMBL/GenBank/DDBJ databases">
        <authorList>
            <person name="Chen Y."/>
            <person name="Shah S."/>
            <person name="Dougan E. K."/>
            <person name="Thang M."/>
            <person name="Chan C."/>
        </authorList>
    </citation>
    <scope>NUCLEOTIDE SEQUENCE [LARGE SCALE GENOMIC DNA]</scope>
</reference>